<evidence type="ECO:0000256" key="5">
    <source>
        <dbReference type="ARBA" id="ARBA00022679"/>
    </source>
</evidence>
<dbReference type="CDD" id="cd02165">
    <property type="entry name" value="NMNAT"/>
    <property type="match status" value="1"/>
</dbReference>
<reference evidence="13" key="1">
    <citation type="submission" date="2021-02" db="EMBL/GenBank/DDBJ databases">
        <title>Thiocyanate and organic carbon inputs drive convergent selection for specific autotrophic Afipia and Thiobacillus strains within complex microbiomes.</title>
        <authorList>
            <person name="Huddy R.J."/>
            <person name="Sachdeva R."/>
            <person name="Kadzinga F."/>
            <person name="Kantor R.S."/>
            <person name="Harrison S.T.L."/>
            <person name="Banfield J.F."/>
        </authorList>
    </citation>
    <scope>NUCLEOTIDE SEQUENCE</scope>
    <source>
        <strain evidence="13">SCN18_13_7_16_R3_B_64_19</strain>
    </source>
</reference>
<evidence type="ECO:0000259" key="12">
    <source>
        <dbReference type="Pfam" id="PF01467"/>
    </source>
</evidence>
<proteinExistence type="inferred from homology"/>
<evidence type="ECO:0000256" key="6">
    <source>
        <dbReference type="ARBA" id="ARBA00022695"/>
    </source>
</evidence>
<comment type="catalytic activity">
    <reaction evidence="10 11">
        <text>nicotinate beta-D-ribonucleotide + ATP + H(+) = deamido-NAD(+) + diphosphate</text>
        <dbReference type="Rhea" id="RHEA:22860"/>
        <dbReference type="ChEBI" id="CHEBI:15378"/>
        <dbReference type="ChEBI" id="CHEBI:30616"/>
        <dbReference type="ChEBI" id="CHEBI:33019"/>
        <dbReference type="ChEBI" id="CHEBI:57502"/>
        <dbReference type="ChEBI" id="CHEBI:58437"/>
        <dbReference type="EC" id="2.7.7.18"/>
    </reaction>
</comment>
<keyword evidence="5 11" id="KW-0808">Transferase</keyword>
<comment type="pathway">
    <text evidence="2 11">Cofactor biosynthesis; NAD(+) biosynthesis; deamido-NAD(+) from nicotinate D-ribonucleotide: step 1/1.</text>
</comment>
<keyword evidence="7 11" id="KW-0547">Nucleotide-binding</keyword>
<keyword evidence="4 11" id="KW-0662">Pyridine nucleotide biosynthesis</keyword>
<gene>
    <name evidence="11 13" type="primary">nadD</name>
    <name evidence="13" type="ORF">J0I24_00685</name>
</gene>
<evidence type="ECO:0000256" key="4">
    <source>
        <dbReference type="ARBA" id="ARBA00022642"/>
    </source>
</evidence>
<evidence type="ECO:0000256" key="10">
    <source>
        <dbReference type="ARBA" id="ARBA00048721"/>
    </source>
</evidence>
<accession>A0A8I1MVH5</accession>
<dbReference type="PANTHER" id="PTHR39321:SF3">
    <property type="entry name" value="PHOSPHOPANTETHEINE ADENYLYLTRANSFERASE"/>
    <property type="match status" value="1"/>
</dbReference>
<dbReference type="PANTHER" id="PTHR39321">
    <property type="entry name" value="NICOTINATE-NUCLEOTIDE ADENYLYLTRANSFERASE-RELATED"/>
    <property type="match status" value="1"/>
</dbReference>
<evidence type="ECO:0000256" key="7">
    <source>
        <dbReference type="ARBA" id="ARBA00022741"/>
    </source>
</evidence>
<protein>
    <recommendedName>
        <fullName evidence="11">Probable nicotinate-nucleotide adenylyltransferase</fullName>
        <ecNumber evidence="11">2.7.7.18</ecNumber>
    </recommendedName>
    <alternativeName>
        <fullName evidence="11">Deamido-NAD(+) diphosphorylase</fullName>
    </alternativeName>
    <alternativeName>
        <fullName evidence="11">Deamido-NAD(+) pyrophosphorylase</fullName>
    </alternativeName>
    <alternativeName>
        <fullName evidence="11">Nicotinate mononucleotide adenylyltransferase</fullName>
        <shortName evidence="11">NaMN adenylyltransferase</shortName>
    </alternativeName>
</protein>
<evidence type="ECO:0000256" key="2">
    <source>
        <dbReference type="ARBA" id="ARBA00005019"/>
    </source>
</evidence>
<evidence type="ECO:0000256" key="11">
    <source>
        <dbReference type="HAMAP-Rule" id="MF_00244"/>
    </source>
</evidence>
<dbReference type="NCBIfam" id="TIGR00482">
    <property type="entry name" value="nicotinate (nicotinamide) nucleotide adenylyltransferase"/>
    <property type="match status" value="1"/>
</dbReference>
<dbReference type="InterPro" id="IPR004821">
    <property type="entry name" value="Cyt_trans-like"/>
</dbReference>
<dbReference type="GO" id="GO:0009435">
    <property type="term" value="P:NAD+ biosynthetic process"/>
    <property type="evidence" value="ECO:0007669"/>
    <property type="project" value="UniProtKB-UniRule"/>
</dbReference>
<dbReference type="HAMAP" id="MF_00244">
    <property type="entry name" value="NaMN_adenylyltr"/>
    <property type="match status" value="1"/>
</dbReference>
<evidence type="ECO:0000256" key="9">
    <source>
        <dbReference type="ARBA" id="ARBA00023027"/>
    </source>
</evidence>
<feature type="domain" description="Cytidyltransferase-like" evidence="12">
    <location>
        <begin position="14"/>
        <end position="179"/>
    </location>
</feature>
<evidence type="ECO:0000313" key="14">
    <source>
        <dbReference type="Proteomes" id="UP000664800"/>
    </source>
</evidence>
<keyword evidence="9 11" id="KW-0520">NAD</keyword>
<dbReference type="UniPathway" id="UPA00253">
    <property type="reaction ID" value="UER00332"/>
</dbReference>
<dbReference type="GO" id="GO:0004515">
    <property type="term" value="F:nicotinate-nucleotide adenylyltransferase activity"/>
    <property type="evidence" value="ECO:0007669"/>
    <property type="project" value="UniProtKB-UniRule"/>
</dbReference>
<comment type="caution">
    <text evidence="13">The sequence shown here is derived from an EMBL/GenBank/DDBJ whole genome shotgun (WGS) entry which is preliminary data.</text>
</comment>
<dbReference type="Pfam" id="PF01467">
    <property type="entry name" value="CTP_transf_like"/>
    <property type="match status" value="1"/>
</dbReference>
<evidence type="ECO:0000256" key="8">
    <source>
        <dbReference type="ARBA" id="ARBA00022840"/>
    </source>
</evidence>
<keyword evidence="6 11" id="KW-0548">Nucleotidyltransferase</keyword>
<comment type="function">
    <text evidence="1 11">Catalyzes the reversible adenylation of nicotinate mononucleotide (NaMN) to nicotinic acid adenine dinucleotide (NaAD).</text>
</comment>
<sequence>MSGAASATPRRIGLLGGSFDPIHNAHLQLAQSACTELALDAVWFIPAGQPWQRDPLAASPQQRWDMVNLAIAGRTGLRACDIELKRQGPSYTIDTVRELRAAHPDAAFTFILGADQLRNLPTWNGWEDIVSEVDLAAARRPGYDDKAPSELLEALTAQGHQLHRLSMPEIDLSATRIRRHLAQGESLAGLAPAAVAHYIDQHRLYTHS</sequence>
<dbReference type="InterPro" id="IPR014729">
    <property type="entry name" value="Rossmann-like_a/b/a_fold"/>
</dbReference>
<evidence type="ECO:0000313" key="13">
    <source>
        <dbReference type="EMBL" id="MBN8742802.1"/>
    </source>
</evidence>
<dbReference type="EMBL" id="JAFKMR010000009">
    <property type="protein sequence ID" value="MBN8742802.1"/>
    <property type="molecule type" value="Genomic_DNA"/>
</dbReference>
<dbReference type="AlphaFoldDB" id="A0A8I1MVH5"/>
<dbReference type="Gene3D" id="3.40.50.620">
    <property type="entry name" value="HUPs"/>
    <property type="match status" value="1"/>
</dbReference>
<organism evidence="13 14">
    <name type="scientific">Thiomonas arsenitoxydans (strain DSM 22701 / CIP 110005 / 3As)</name>
    <dbReference type="NCBI Taxonomy" id="426114"/>
    <lineage>
        <taxon>Bacteria</taxon>
        <taxon>Pseudomonadati</taxon>
        <taxon>Pseudomonadota</taxon>
        <taxon>Betaproteobacteria</taxon>
        <taxon>Burkholderiales</taxon>
        <taxon>Thiomonas</taxon>
    </lineage>
</organism>
<name>A0A8I1MVH5_THIA3</name>
<dbReference type="GO" id="GO:0005524">
    <property type="term" value="F:ATP binding"/>
    <property type="evidence" value="ECO:0007669"/>
    <property type="project" value="UniProtKB-KW"/>
</dbReference>
<comment type="similarity">
    <text evidence="3 11">Belongs to the NadD family.</text>
</comment>
<dbReference type="SUPFAM" id="SSF52374">
    <property type="entry name" value="Nucleotidylyl transferase"/>
    <property type="match status" value="1"/>
</dbReference>
<evidence type="ECO:0000256" key="3">
    <source>
        <dbReference type="ARBA" id="ARBA00009014"/>
    </source>
</evidence>
<dbReference type="NCBIfam" id="NF000840">
    <property type="entry name" value="PRK00071.1-3"/>
    <property type="match status" value="1"/>
</dbReference>
<evidence type="ECO:0000256" key="1">
    <source>
        <dbReference type="ARBA" id="ARBA00002324"/>
    </source>
</evidence>
<dbReference type="Proteomes" id="UP000664800">
    <property type="component" value="Unassembled WGS sequence"/>
</dbReference>
<keyword evidence="8 11" id="KW-0067">ATP-binding</keyword>
<dbReference type="InterPro" id="IPR005248">
    <property type="entry name" value="NadD/NMNAT"/>
</dbReference>
<dbReference type="EC" id="2.7.7.18" evidence="11"/>
<dbReference type="RefSeq" id="WP_276726906.1">
    <property type="nucleotide sequence ID" value="NZ_JAFKMR010000009.1"/>
</dbReference>
<dbReference type="NCBIfam" id="TIGR00125">
    <property type="entry name" value="cyt_tran_rel"/>
    <property type="match status" value="1"/>
</dbReference>